<dbReference type="EMBL" id="FQZZ01000012">
    <property type="protein sequence ID" value="SHK89427.1"/>
    <property type="molecule type" value="Genomic_DNA"/>
</dbReference>
<evidence type="ECO:0000313" key="5">
    <source>
        <dbReference type="Proteomes" id="UP000324252"/>
    </source>
</evidence>
<dbReference type="GO" id="GO:0005524">
    <property type="term" value="F:ATP binding"/>
    <property type="evidence" value="ECO:0007669"/>
    <property type="project" value="UniProtKB-KW"/>
</dbReference>
<dbReference type="CDD" id="cd17933">
    <property type="entry name" value="DEXSc_RecD-like"/>
    <property type="match status" value="1"/>
</dbReference>
<organism evidence="4 5">
    <name type="scientific">Lutimaribacter pacificus</name>
    <dbReference type="NCBI Taxonomy" id="391948"/>
    <lineage>
        <taxon>Bacteria</taxon>
        <taxon>Pseudomonadati</taxon>
        <taxon>Pseudomonadota</taxon>
        <taxon>Alphaproteobacteria</taxon>
        <taxon>Rhodobacterales</taxon>
        <taxon>Roseobacteraceae</taxon>
        <taxon>Lutimaribacter</taxon>
    </lineage>
</organism>
<keyword evidence="2" id="KW-0067">ATP-binding</keyword>
<dbReference type="Gene3D" id="3.40.50.300">
    <property type="entry name" value="P-loop containing nucleotide triphosphate hydrolases"/>
    <property type="match status" value="2"/>
</dbReference>
<dbReference type="InterPro" id="IPR050534">
    <property type="entry name" value="Coronavir_polyprotein_1ab"/>
</dbReference>
<evidence type="ECO:0000256" key="1">
    <source>
        <dbReference type="ARBA" id="ARBA00022741"/>
    </source>
</evidence>
<dbReference type="InterPro" id="IPR027785">
    <property type="entry name" value="UvrD-like_helicase_C"/>
</dbReference>
<keyword evidence="4" id="KW-0378">Hydrolase</keyword>
<keyword evidence="4" id="KW-0347">Helicase</keyword>
<proteinExistence type="predicted"/>
<keyword evidence="1" id="KW-0547">Nucleotide-binding</keyword>
<protein>
    <submittedName>
        <fullName evidence="4">UvrD-like helicase C-terminal domain-containing protein</fullName>
    </submittedName>
</protein>
<dbReference type="Pfam" id="PF13538">
    <property type="entry name" value="UvrD_C_2"/>
    <property type="match status" value="1"/>
</dbReference>
<dbReference type="Pfam" id="PF13604">
    <property type="entry name" value="AAA_30"/>
    <property type="match status" value="1"/>
</dbReference>
<keyword evidence="5" id="KW-1185">Reference proteome</keyword>
<feature type="domain" description="UvrD-like helicase C-terminal" evidence="3">
    <location>
        <begin position="1021"/>
        <end position="1068"/>
    </location>
</feature>
<dbReference type="AlphaFoldDB" id="A0A1H0NGV6"/>
<evidence type="ECO:0000259" key="3">
    <source>
        <dbReference type="Pfam" id="PF13538"/>
    </source>
</evidence>
<gene>
    <name evidence="4" type="ORF">SAMN05444142_11251</name>
</gene>
<dbReference type="GO" id="GO:0003678">
    <property type="term" value="F:DNA helicase activity"/>
    <property type="evidence" value="ECO:0007669"/>
    <property type="project" value="UniProtKB-ARBA"/>
</dbReference>
<evidence type="ECO:0000313" key="4">
    <source>
        <dbReference type="EMBL" id="SHK89427.1"/>
    </source>
</evidence>
<name>A0A1H0NGV6_9RHOB</name>
<dbReference type="Proteomes" id="UP000324252">
    <property type="component" value="Unassembled WGS sequence"/>
</dbReference>
<dbReference type="CDD" id="cd18809">
    <property type="entry name" value="SF1_C_RecD"/>
    <property type="match status" value="1"/>
</dbReference>
<dbReference type="OrthoDB" id="1826980at2"/>
<dbReference type="RefSeq" id="WP_149789647.1">
    <property type="nucleotide sequence ID" value="NZ_FNIO01000013.1"/>
</dbReference>
<reference evidence="4 5" key="1">
    <citation type="submission" date="2016-11" db="EMBL/GenBank/DDBJ databases">
        <authorList>
            <person name="Varghese N."/>
            <person name="Submissions S."/>
        </authorList>
    </citation>
    <scope>NUCLEOTIDE SEQUENCE [LARGE SCALE GENOMIC DNA]</scope>
    <source>
        <strain evidence="4 5">DSM 29620</strain>
    </source>
</reference>
<dbReference type="SUPFAM" id="SSF52540">
    <property type="entry name" value="P-loop containing nucleoside triphosphate hydrolases"/>
    <property type="match status" value="2"/>
</dbReference>
<dbReference type="InterPro" id="IPR027417">
    <property type="entry name" value="P-loop_NTPase"/>
</dbReference>
<dbReference type="PANTHER" id="PTHR43788:SF6">
    <property type="entry name" value="DNA HELICASE B"/>
    <property type="match status" value="1"/>
</dbReference>
<evidence type="ECO:0000256" key="2">
    <source>
        <dbReference type="ARBA" id="ARBA00022840"/>
    </source>
</evidence>
<dbReference type="PANTHER" id="PTHR43788">
    <property type="entry name" value="DNA2/NAM7 HELICASE FAMILY MEMBER"/>
    <property type="match status" value="1"/>
</dbReference>
<sequence length="1252" mass="139698">MGITRNLSIRVPWHDRGWDGHVCHDPIANSSCLALKLIAENRNDLLEADLHDEAFDDLAPDQRPPCMRSSASFMSANAHSFDSVMAYSKWSRDHIHILKQTVRVPAWGAVSIPYRWMLKDSGFEIAGSLELDAEKKREPSAPGWLEDTSWIQGFDNQEALLNAFAAPLIEGESLVLFYATRTPLCDDERRVLLGAALLNKKHDLTEYPYKEGHNSPLRAMVWERPIQHSLRPAKQGGGVTGGFVMPYQAVLSELEKRQDRDAAEFVAFVPDDAKAQFSYGSEHVWHGAAAASLIAARGALERTSEILSGPWDRYIGWIDERLGRLWAMQGPAPGLGVVLSALHDGFNGTLFAMALADELEENADPWPVIDAIMMGKRDAPIGAPDITRMMKKRWAKLRNKDPEMDRLRLLSRLELTRDQAIRALRLGAEETLKNPFLLYEDDRTAPDAISFETVDRGIYPGKEVATVHPLPASCSNTLAEYDNEFRLRAASISLLEDSAAQGHTLLPISQLGEAAAALATVHPLPLDADIVDLCRDDFASKVDVQGEDGNLTLQLGRYVASGKIISKAVNERLKAKNAATHIDWRNLVDDKFKAYPVTDLDEKRARDEKAAALSRLGASGIGVLIGPAGTGKTSVLQLLLGHTDIVGSRVRLLAPTGKARVRLGAETGQQSNVQTVAQFLLPHRYDPNTGRYFINPEAPKVEATTCIIDESSMLTEDMLAAIIETIPQNCRLILVGDPYQLPPIGAGCPFVDIIEYLKRSHDSQGVGELTTPRRQVDTVSEDRTPALARSDVQLAAIFSGRELPPGEDEIIVQALQGEDDATVKYRRWDTVADLSGLIESVIAEELDANQDDLVDKLEESLGAERNGKGYLNFHKGCADKAEDWQILSVNRNTPGGSTFINRRIKERLRHKRVEDAVGSARVPRYLDWMRFTEPRGAEQIVYGDKVICVRNHRRKPYIYNPAGSGDQEFIANGEIGMVTGQTKYGKSQPSFTHIEFSGRADRNFSFKRSDFLEDGSPYLELAYAITVHKAQGSEFGSVILVLPAHSRLVSREMLYTALTRQKKRIWIMHQGPFDSFLSLRQYVYSDIAARFTNLLRTTRPQAVKLPPELPRSLSNSQRTFLEERLIHRTLRGEMVSSKNELAIANILYGFEKEGRLSYQIEPRLPFDNGRGRWADFLIESNGNSWYWEHCGMLSDEQYRRRWAGKKDLYEANGFTIYSTKNPDGRLIVTEDGPQQGLDSKAIEQIVLSLIGT</sequence>
<accession>A0A1H0NGV6</accession>